<dbReference type="EMBL" id="WTXG01000041">
    <property type="protein sequence ID" value="KAI0297035.1"/>
    <property type="molecule type" value="Genomic_DNA"/>
</dbReference>
<keyword evidence="2" id="KW-1185">Reference proteome</keyword>
<protein>
    <submittedName>
        <fullName evidence="1">Uncharacterized protein</fullName>
    </submittedName>
</protein>
<name>A0AAD4LZV2_9AGAM</name>
<sequence>MTVVASADLRLALQQNERESKAPMPEMVKPDDGDCGVYVCVKRNAGGLLVHLLLYVYASVLQKEWSGESDYCLKPDDRRPYTSALQLAPLVCEFVVVMSGT</sequence>
<dbReference type="AlphaFoldDB" id="A0AAD4LZV2"/>
<proteinExistence type="predicted"/>
<reference evidence="1" key="1">
    <citation type="journal article" date="2022" name="New Phytol.">
        <title>Evolutionary transition to the ectomycorrhizal habit in the genomes of a hyperdiverse lineage of mushroom-forming fungi.</title>
        <authorList>
            <person name="Looney B."/>
            <person name="Miyauchi S."/>
            <person name="Morin E."/>
            <person name="Drula E."/>
            <person name="Courty P.E."/>
            <person name="Kohler A."/>
            <person name="Kuo A."/>
            <person name="LaButti K."/>
            <person name="Pangilinan J."/>
            <person name="Lipzen A."/>
            <person name="Riley R."/>
            <person name="Andreopoulos W."/>
            <person name="He G."/>
            <person name="Johnson J."/>
            <person name="Nolan M."/>
            <person name="Tritt A."/>
            <person name="Barry K.W."/>
            <person name="Grigoriev I.V."/>
            <person name="Nagy L.G."/>
            <person name="Hibbett D."/>
            <person name="Henrissat B."/>
            <person name="Matheny P.B."/>
            <person name="Labbe J."/>
            <person name="Martin F.M."/>
        </authorList>
    </citation>
    <scope>NUCLEOTIDE SEQUENCE</scope>
    <source>
        <strain evidence="1">BPL690</strain>
    </source>
</reference>
<organism evidence="1 2">
    <name type="scientific">Multifurca ochricompacta</name>
    <dbReference type="NCBI Taxonomy" id="376703"/>
    <lineage>
        <taxon>Eukaryota</taxon>
        <taxon>Fungi</taxon>
        <taxon>Dikarya</taxon>
        <taxon>Basidiomycota</taxon>
        <taxon>Agaricomycotina</taxon>
        <taxon>Agaricomycetes</taxon>
        <taxon>Russulales</taxon>
        <taxon>Russulaceae</taxon>
        <taxon>Multifurca</taxon>
    </lineage>
</organism>
<accession>A0AAD4LZV2</accession>
<dbReference type="Proteomes" id="UP001203297">
    <property type="component" value="Unassembled WGS sequence"/>
</dbReference>
<evidence type="ECO:0000313" key="1">
    <source>
        <dbReference type="EMBL" id="KAI0297035.1"/>
    </source>
</evidence>
<evidence type="ECO:0000313" key="2">
    <source>
        <dbReference type="Proteomes" id="UP001203297"/>
    </source>
</evidence>
<comment type="caution">
    <text evidence="1">The sequence shown here is derived from an EMBL/GenBank/DDBJ whole genome shotgun (WGS) entry which is preliminary data.</text>
</comment>
<gene>
    <name evidence="1" type="ORF">B0F90DRAFT_1669597</name>
</gene>